<dbReference type="AlphaFoldDB" id="A0A1L9PSE3"/>
<dbReference type="PANTHER" id="PTHR23225:SF2">
    <property type="entry name" value="AT09679P-RELATED"/>
    <property type="match status" value="1"/>
</dbReference>
<proteinExistence type="predicted"/>
<dbReference type="OrthoDB" id="5388486at2759"/>
<organism evidence="2 3">
    <name type="scientific">Aspergillus versicolor CBS 583.65</name>
    <dbReference type="NCBI Taxonomy" id="1036611"/>
    <lineage>
        <taxon>Eukaryota</taxon>
        <taxon>Fungi</taxon>
        <taxon>Dikarya</taxon>
        <taxon>Ascomycota</taxon>
        <taxon>Pezizomycotina</taxon>
        <taxon>Eurotiomycetes</taxon>
        <taxon>Eurotiomycetidae</taxon>
        <taxon>Eurotiales</taxon>
        <taxon>Aspergillaceae</taxon>
        <taxon>Aspergillus</taxon>
        <taxon>Aspergillus subgen. Nidulantes</taxon>
    </lineage>
</organism>
<dbReference type="InterPro" id="IPR039970">
    <property type="entry name" value="TF_Grauzone"/>
</dbReference>
<dbReference type="Proteomes" id="UP000184073">
    <property type="component" value="Unassembled WGS sequence"/>
</dbReference>
<feature type="compositionally biased region" description="Low complexity" evidence="1">
    <location>
        <begin position="286"/>
        <end position="310"/>
    </location>
</feature>
<feature type="region of interest" description="Disordered" evidence="1">
    <location>
        <begin position="151"/>
        <end position="234"/>
    </location>
</feature>
<sequence length="445" mass="50161">MDDHYPYHDFQQHYHVQDHVPIAQDIPYYAHSDAHMLATSMSDAMNGGIPMASNAAIKGHHFPPFEPLQYTPSHQNSAIAYWGPPSPFDESLRSLSPQTDCQSSGRAPTLIYDDAMSSRSGFESSPSPSYPEPITITSYKQESMSPLIEHVQPMPQHGKPMFLPVYAGHQPSEYSAPPTSSPSEPTKCPPKAPSARKGNTRNRVQKRNGKSPKKTPANPSRAEPVTTSKKPLKKTADRRFECTFARYGCTSTFPSKNEWKRHVSSQHIQPGFYRCDVGRCSLNNTKNLTTPPNCQMQSSPPPTSSNSQHSATPTTPTLVNDFNRKDLFIQHQRRMHAPWVANTKARKQSVPQAEKEAFEMSLSGVWKRCWQQLRTPPTLSHCGFCDAEFRGTNAWKERMEHVARHYEQADPGPEKEDLPLREWAHENGVIVHVKGEWKLASLLRE</sequence>
<dbReference type="RefSeq" id="XP_040670128.1">
    <property type="nucleotide sequence ID" value="XM_040810394.1"/>
</dbReference>
<gene>
    <name evidence="2" type="ORF">ASPVEDRAFT_30832</name>
</gene>
<evidence type="ECO:0008006" key="4">
    <source>
        <dbReference type="Google" id="ProtNLM"/>
    </source>
</evidence>
<evidence type="ECO:0000313" key="3">
    <source>
        <dbReference type="Proteomes" id="UP000184073"/>
    </source>
</evidence>
<protein>
    <recommendedName>
        <fullName evidence="4">C2H2-type domain-containing protein</fullName>
    </recommendedName>
</protein>
<dbReference type="PANTHER" id="PTHR23225">
    <property type="entry name" value="ZINC FINGER PROTEIN"/>
    <property type="match status" value="1"/>
</dbReference>
<feature type="compositionally biased region" description="Low complexity" evidence="1">
    <location>
        <begin position="171"/>
        <end position="186"/>
    </location>
</feature>
<dbReference type="VEuPathDB" id="FungiDB:ASPVEDRAFT_30832"/>
<keyword evidence="3" id="KW-1185">Reference proteome</keyword>
<accession>A0A1L9PSE3</accession>
<dbReference type="EMBL" id="KV878131">
    <property type="protein sequence ID" value="OJJ04366.1"/>
    <property type="molecule type" value="Genomic_DNA"/>
</dbReference>
<dbReference type="GeneID" id="63725905"/>
<evidence type="ECO:0000313" key="2">
    <source>
        <dbReference type="EMBL" id="OJJ04366.1"/>
    </source>
</evidence>
<evidence type="ECO:0000256" key="1">
    <source>
        <dbReference type="SAM" id="MobiDB-lite"/>
    </source>
</evidence>
<feature type="region of interest" description="Disordered" evidence="1">
    <location>
        <begin position="286"/>
        <end position="319"/>
    </location>
</feature>
<dbReference type="STRING" id="1036611.A0A1L9PSE3"/>
<dbReference type="GO" id="GO:0003700">
    <property type="term" value="F:DNA-binding transcription factor activity"/>
    <property type="evidence" value="ECO:0007669"/>
    <property type="project" value="InterPro"/>
</dbReference>
<reference evidence="3" key="1">
    <citation type="journal article" date="2017" name="Genome Biol.">
        <title>Comparative genomics reveals high biological diversity and specific adaptations in the industrially and medically important fungal genus Aspergillus.</title>
        <authorList>
            <person name="de Vries R.P."/>
            <person name="Riley R."/>
            <person name="Wiebenga A."/>
            <person name="Aguilar-Osorio G."/>
            <person name="Amillis S."/>
            <person name="Uchima C.A."/>
            <person name="Anderluh G."/>
            <person name="Asadollahi M."/>
            <person name="Askin M."/>
            <person name="Barry K."/>
            <person name="Battaglia E."/>
            <person name="Bayram O."/>
            <person name="Benocci T."/>
            <person name="Braus-Stromeyer S.A."/>
            <person name="Caldana C."/>
            <person name="Canovas D."/>
            <person name="Cerqueira G.C."/>
            <person name="Chen F."/>
            <person name="Chen W."/>
            <person name="Choi C."/>
            <person name="Clum A."/>
            <person name="Dos Santos R.A."/>
            <person name="Damasio A.R."/>
            <person name="Diallinas G."/>
            <person name="Emri T."/>
            <person name="Fekete E."/>
            <person name="Flipphi M."/>
            <person name="Freyberg S."/>
            <person name="Gallo A."/>
            <person name="Gournas C."/>
            <person name="Habgood R."/>
            <person name="Hainaut M."/>
            <person name="Harispe M.L."/>
            <person name="Henrissat B."/>
            <person name="Hilden K.S."/>
            <person name="Hope R."/>
            <person name="Hossain A."/>
            <person name="Karabika E."/>
            <person name="Karaffa L."/>
            <person name="Karanyi Z."/>
            <person name="Krasevec N."/>
            <person name="Kuo A."/>
            <person name="Kusch H."/>
            <person name="LaButti K."/>
            <person name="Lagendijk E.L."/>
            <person name="Lapidus A."/>
            <person name="Levasseur A."/>
            <person name="Lindquist E."/>
            <person name="Lipzen A."/>
            <person name="Logrieco A.F."/>
            <person name="MacCabe A."/>
            <person name="Maekelae M.R."/>
            <person name="Malavazi I."/>
            <person name="Melin P."/>
            <person name="Meyer V."/>
            <person name="Mielnichuk N."/>
            <person name="Miskei M."/>
            <person name="Molnar A.P."/>
            <person name="Mule G."/>
            <person name="Ngan C.Y."/>
            <person name="Orejas M."/>
            <person name="Orosz E."/>
            <person name="Ouedraogo J.P."/>
            <person name="Overkamp K.M."/>
            <person name="Park H.-S."/>
            <person name="Perrone G."/>
            <person name="Piumi F."/>
            <person name="Punt P.J."/>
            <person name="Ram A.F."/>
            <person name="Ramon A."/>
            <person name="Rauscher S."/>
            <person name="Record E."/>
            <person name="Riano-Pachon D.M."/>
            <person name="Robert V."/>
            <person name="Roehrig J."/>
            <person name="Ruller R."/>
            <person name="Salamov A."/>
            <person name="Salih N.S."/>
            <person name="Samson R.A."/>
            <person name="Sandor E."/>
            <person name="Sanguinetti M."/>
            <person name="Schuetze T."/>
            <person name="Sepcic K."/>
            <person name="Shelest E."/>
            <person name="Sherlock G."/>
            <person name="Sophianopoulou V."/>
            <person name="Squina F.M."/>
            <person name="Sun H."/>
            <person name="Susca A."/>
            <person name="Todd R.B."/>
            <person name="Tsang A."/>
            <person name="Unkles S.E."/>
            <person name="van de Wiele N."/>
            <person name="van Rossen-Uffink D."/>
            <person name="Oliveira J.V."/>
            <person name="Vesth T.C."/>
            <person name="Visser J."/>
            <person name="Yu J.-H."/>
            <person name="Zhou M."/>
            <person name="Andersen M.R."/>
            <person name="Archer D.B."/>
            <person name="Baker S.E."/>
            <person name="Benoit I."/>
            <person name="Brakhage A.A."/>
            <person name="Braus G.H."/>
            <person name="Fischer R."/>
            <person name="Frisvad J.C."/>
            <person name="Goldman G.H."/>
            <person name="Houbraken J."/>
            <person name="Oakley B."/>
            <person name="Pocsi I."/>
            <person name="Scazzocchio C."/>
            <person name="Seiboth B."/>
            <person name="vanKuyk P.A."/>
            <person name="Wortman J."/>
            <person name="Dyer P.S."/>
            <person name="Grigoriev I.V."/>
        </authorList>
    </citation>
    <scope>NUCLEOTIDE SEQUENCE [LARGE SCALE GENOMIC DNA]</scope>
    <source>
        <strain evidence="3">CBS 583.65</strain>
    </source>
</reference>
<feature type="compositionally biased region" description="Basic residues" evidence="1">
    <location>
        <begin position="198"/>
        <end position="213"/>
    </location>
</feature>
<name>A0A1L9PSE3_ASPVE</name>